<sequence length="141" mass="15741">MNPLPIEPGLRSSSLLPRAYWCHADRVTLSPSGLLLPDLTAATPGEAIGWMRERVREVSFLLDRETFHRVWAWLGDHRAMSTAITALRRGHPYAFALNTRTTQWTWTAYPVSELPVLPHPPGHPRHEHPGAPSPAPSTVTT</sequence>
<organism evidence="2 3">
    <name type="scientific">Streptomyces albus (strain ATCC 21838 / DSM 41398 / FERM P-419 / JCM 4703 / NBRC 107858)</name>
    <dbReference type="NCBI Taxonomy" id="1081613"/>
    <lineage>
        <taxon>Bacteria</taxon>
        <taxon>Bacillati</taxon>
        <taxon>Actinomycetota</taxon>
        <taxon>Actinomycetes</taxon>
        <taxon>Kitasatosporales</taxon>
        <taxon>Streptomycetaceae</taxon>
        <taxon>Streptomyces</taxon>
    </lineage>
</organism>
<feature type="region of interest" description="Disordered" evidence="1">
    <location>
        <begin position="117"/>
        <end position="141"/>
    </location>
</feature>
<keyword evidence="3" id="KW-1185">Reference proteome</keyword>
<proteinExistence type="predicted"/>
<evidence type="ECO:0000313" key="3">
    <source>
        <dbReference type="Proteomes" id="UP000031523"/>
    </source>
</evidence>
<gene>
    <name evidence="2" type="ORF">SLNWT_2246</name>
</gene>
<dbReference type="Proteomes" id="UP000031523">
    <property type="component" value="Chromosome"/>
</dbReference>
<dbReference type="KEGG" id="sals:SLNWT_2246"/>
<reference evidence="2 3" key="1">
    <citation type="submission" date="2015-01" db="EMBL/GenBank/DDBJ databases">
        <title>Enhanced salinomycin production by adjusting the supply of polyketide extender units in Streptomyce albus DSM 41398.</title>
        <authorList>
            <person name="Lu C."/>
        </authorList>
    </citation>
    <scope>NUCLEOTIDE SEQUENCE [LARGE SCALE GENOMIC DNA]</scope>
    <source>
        <strain evidence="3">ATCC 21838 / DSM 41398 / FERM P-419 / JCM 4703 / NBRC 107858</strain>
    </source>
</reference>
<evidence type="ECO:0000313" key="2">
    <source>
        <dbReference type="EMBL" id="AJE82622.1"/>
    </source>
</evidence>
<dbReference type="AlphaFoldDB" id="A0A0B5EWX2"/>
<dbReference type="EMBL" id="CP010519">
    <property type="protein sequence ID" value="AJE82622.1"/>
    <property type="molecule type" value="Genomic_DNA"/>
</dbReference>
<evidence type="ECO:0000256" key="1">
    <source>
        <dbReference type="SAM" id="MobiDB-lite"/>
    </source>
</evidence>
<protein>
    <submittedName>
        <fullName evidence="2">Uncharacterized protein</fullName>
    </submittedName>
</protein>
<accession>A0A0B5EWX2</accession>
<name>A0A0B5EWX2_STRA4</name>